<dbReference type="AlphaFoldDB" id="A0A0D3HCS7"/>
<proteinExistence type="predicted"/>
<reference evidence="1" key="1">
    <citation type="journal article" date="2009" name="Rice">
        <title>De Novo Next Generation Sequencing of Plant Genomes.</title>
        <authorList>
            <person name="Rounsley S."/>
            <person name="Marri P.R."/>
            <person name="Yu Y."/>
            <person name="He R."/>
            <person name="Sisneros N."/>
            <person name="Goicoechea J.L."/>
            <person name="Lee S.J."/>
            <person name="Angelova A."/>
            <person name="Kudrna D."/>
            <person name="Luo M."/>
            <person name="Affourtit J."/>
            <person name="Desany B."/>
            <person name="Knight J."/>
            <person name="Niazi F."/>
            <person name="Egholm M."/>
            <person name="Wing R.A."/>
        </authorList>
    </citation>
    <scope>NUCLEOTIDE SEQUENCE [LARGE SCALE GENOMIC DNA]</scope>
    <source>
        <strain evidence="1">cv. IRGC 105608</strain>
    </source>
</reference>
<evidence type="ECO:0000313" key="2">
    <source>
        <dbReference type="Proteomes" id="UP000026960"/>
    </source>
</evidence>
<dbReference type="Proteomes" id="UP000026960">
    <property type="component" value="Chromosome 10"/>
</dbReference>
<reference evidence="1" key="2">
    <citation type="submission" date="2015-03" db="UniProtKB">
        <authorList>
            <consortium name="EnsemblPlants"/>
        </authorList>
    </citation>
    <scope>IDENTIFICATION</scope>
</reference>
<organism evidence="1">
    <name type="scientific">Oryza barthii</name>
    <dbReference type="NCBI Taxonomy" id="65489"/>
    <lineage>
        <taxon>Eukaryota</taxon>
        <taxon>Viridiplantae</taxon>
        <taxon>Streptophyta</taxon>
        <taxon>Embryophyta</taxon>
        <taxon>Tracheophyta</taxon>
        <taxon>Spermatophyta</taxon>
        <taxon>Magnoliopsida</taxon>
        <taxon>Liliopsida</taxon>
        <taxon>Poales</taxon>
        <taxon>Poaceae</taxon>
        <taxon>BOP clade</taxon>
        <taxon>Oryzoideae</taxon>
        <taxon>Oryzeae</taxon>
        <taxon>Oryzinae</taxon>
        <taxon>Oryza</taxon>
    </lineage>
</organism>
<name>A0A0D3HCS7_9ORYZ</name>
<sequence>MSPSSTRVVADQINHWLQAIVAARVDPPRALGSCRLFTYLSRGSVVDGDMRGGSGDLSAIAKVRG</sequence>
<protein>
    <submittedName>
        <fullName evidence="1">Uncharacterized protein</fullName>
    </submittedName>
</protein>
<dbReference type="Gramene" id="OBART10G07340.1">
    <property type="protein sequence ID" value="OBART10G07340.1"/>
    <property type="gene ID" value="OBART10G07340"/>
</dbReference>
<dbReference type="PaxDb" id="65489-OBART10G07340.1"/>
<dbReference type="HOGENOM" id="CLU_2853248_0_0_1"/>
<evidence type="ECO:0000313" key="1">
    <source>
        <dbReference type="EnsemblPlants" id="OBART10G07340.1"/>
    </source>
</evidence>
<accession>A0A0D3HCS7</accession>
<keyword evidence="2" id="KW-1185">Reference proteome</keyword>
<dbReference type="EnsemblPlants" id="OBART10G07340.1">
    <property type="protein sequence ID" value="OBART10G07340.1"/>
    <property type="gene ID" value="OBART10G07340"/>
</dbReference>